<protein>
    <submittedName>
        <fullName evidence="1">Uncharacterized protein</fullName>
    </submittedName>
</protein>
<keyword evidence="2" id="KW-1185">Reference proteome</keyword>
<proteinExistence type="predicted"/>
<gene>
    <name evidence="1" type="ORF">ROSSTS7063_02309</name>
</gene>
<dbReference type="AlphaFoldDB" id="A0A564U3R3"/>
<name>A0A564U3R3_9FIRM</name>
<organism evidence="1 2">
    <name type="scientific">Blautia obeum</name>
    <dbReference type="NCBI Taxonomy" id="40520"/>
    <lineage>
        <taxon>Bacteria</taxon>
        <taxon>Bacillati</taxon>
        <taxon>Bacillota</taxon>
        <taxon>Clostridia</taxon>
        <taxon>Lachnospirales</taxon>
        <taxon>Lachnospiraceae</taxon>
        <taxon>Blautia</taxon>
    </lineage>
</organism>
<evidence type="ECO:0000313" key="2">
    <source>
        <dbReference type="Proteomes" id="UP000409147"/>
    </source>
</evidence>
<evidence type="ECO:0000313" key="1">
    <source>
        <dbReference type="EMBL" id="VUX14090.1"/>
    </source>
</evidence>
<dbReference type="Proteomes" id="UP000409147">
    <property type="component" value="Unassembled WGS sequence"/>
</dbReference>
<sequence>MSFQFAHYNYNVMDLNKSIQYPHSYIQVSRMFDLKKPVA</sequence>
<reference evidence="1 2" key="1">
    <citation type="submission" date="2019-07" db="EMBL/GenBank/DDBJ databases">
        <authorList>
            <person name="Hibberd C M."/>
            <person name="Gehrig L. J."/>
            <person name="Chang H.-W."/>
            <person name="Venkatesh S."/>
        </authorList>
    </citation>
    <scope>NUCLEOTIDE SEQUENCE [LARGE SCALE GENOMIC DNA]</scope>
    <source>
        <strain evidence="1">Ruminococcus_obeum_SSTS_Bg7063</strain>
    </source>
</reference>
<accession>A0A564U3R3</accession>
<dbReference type="EMBL" id="CABHNB010000032">
    <property type="protein sequence ID" value="VUX14090.1"/>
    <property type="molecule type" value="Genomic_DNA"/>
</dbReference>